<feature type="domain" description="XdhC Rossmann" evidence="2">
    <location>
        <begin position="159"/>
        <end position="300"/>
    </location>
</feature>
<comment type="caution">
    <text evidence="3">The sequence shown here is derived from an EMBL/GenBank/DDBJ whole genome shotgun (WGS) entry which is preliminary data.</text>
</comment>
<organism evidence="3 4">
    <name type="scientific">Erythrobacter rubeus</name>
    <dbReference type="NCBI Taxonomy" id="2760803"/>
    <lineage>
        <taxon>Bacteria</taxon>
        <taxon>Pseudomonadati</taxon>
        <taxon>Pseudomonadota</taxon>
        <taxon>Alphaproteobacteria</taxon>
        <taxon>Sphingomonadales</taxon>
        <taxon>Erythrobacteraceae</taxon>
        <taxon>Erythrobacter/Porphyrobacter group</taxon>
        <taxon>Erythrobacter</taxon>
    </lineage>
</organism>
<reference evidence="3 4" key="1">
    <citation type="submission" date="2020-09" db="EMBL/GenBank/DDBJ databases">
        <authorList>
            <person name="Yoon J.-W."/>
        </authorList>
    </citation>
    <scope>NUCLEOTIDE SEQUENCE [LARGE SCALE GENOMIC DNA]</scope>
    <source>
        <strain evidence="3 4">KMU-140</strain>
    </source>
</reference>
<dbReference type="Pfam" id="PF02625">
    <property type="entry name" value="XdhC_CoxI"/>
    <property type="match status" value="1"/>
</dbReference>
<dbReference type="EMBL" id="JACXLC010000001">
    <property type="protein sequence ID" value="MBD2841079.1"/>
    <property type="molecule type" value="Genomic_DNA"/>
</dbReference>
<dbReference type="Gene3D" id="3.40.50.720">
    <property type="entry name" value="NAD(P)-binding Rossmann-like Domain"/>
    <property type="match status" value="1"/>
</dbReference>
<dbReference type="PANTHER" id="PTHR30388:SF4">
    <property type="entry name" value="MOLYBDENUM COFACTOR INSERTION CHAPERONE PAOD"/>
    <property type="match status" value="1"/>
</dbReference>
<evidence type="ECO:0000313" key="3">
    <source>
        <dbReference type="EMBL" id="MBD2841079.1"/>
    </source>
</evidence>
<dbReference type="PANTHER" id="PTHR30388">
    <property type="entry name" value="ALDEHYDE OXIDOREDUCTASE MOLYBDENUM COFACTOR ASSEMBLY PROTEIN"/>
    <property type="match status" value="1"/>
</dbReference>
<accession>A0ABR8KMX9</accession>
<evidence type="ECO:0000313" key="4">
    <source>
        <dbReference type="Proteomes" id="UP000635384"/>
    </source>
</evidence>
<sequence>MNFRYVFEFLQDRRAAGMDTVLVTVCAVEGSSMRNPGTIMGVAEDGSYAGSLSGGCIEAAVVAEAVDTLRSGEPRIVRFGAGSRYIDIKLPCGGGLDLHFQPLGASDLAERCLQSIADREPFSMALAQEGASHLSDWRAPSYDASAGEAVFGHWPEPLLAIVGHGAGVEALERMASTMGCISRVYTPDERVVDALRNGPTEVIGLERTSETGLLQSDPWTAFVFLFHDHDWEIDLMARAIELPHFYLGAMGGRKAHAVRSEALRARGISEEQLSAMKAPIGVFHSSRDPQTLALSTLAEIIRTYQDTDFGKALG</sequence>
<evidence type="ECO:0000259" key="1">
    <source>
        <dbReference type="Pfam" id="PF02625"/>
    </source>
</evidence>
<dbReference type="InterPro" id="IPR027051">
    <property type="entry name" value="XdhC_Rossmann_dom"/>
</dbReference>
<name>A0ABR8KMX9_9SPHN</name>
<feature type="domain" description="XdhC- CoxI" evidence="1">
    <location>
        <begin position="14"/>
        <end position="80"/>
    </location>
</feature>
<dbReference type="Pfam" id="PF13478">
    <property type="entry name" value="XdhC_C"/>
    <property type="match status" value="1"/>
</dbReference>
<gene>
    <name evidence="3" type="ORF">IB285_02285</name>
</gene>
<protein>
    <submittedName>
        <fullName evidence="3">XdhC family protein</fullName>
    </submittedName>
</protein>
<dbReference type="InterPro" id="IPR003777">
    <property type="entry name" value="XdhC_CoxI"/>
</dbReference>
<dbReference type="Proteomes" id="UP000635384">
    <property type="component" value="Unassembled WGS sequence"/>
</dbReference>
<dbReference type="InterPro" id="IPR052698">
    <property type="entry name" value="MoCofactor_Util/Proc"/>
</dbReference>
<keyword evidence="4" id="KW-1185">Reference proteome</keyword>
<evidence type="ECO:0000259" key="2">
    <source>
        <dbReference type="Pfam" id="PF13478"/>
    </source>
</evidence>
<proteinExistence type="predicted"/>